<dbReference type="InterPro" id="IPR036388">
    <property type="entry name" value="WH-like_DNA-bd_sf"/>
</dbReference>
<dbReference type="Proteomes" id="UP000217784">
    <property type="component" value="Unassembled WGS sequence"/>
</dbReference>
<feature type="coiled-coil region" evidence="1">
    <location>
        <begin position="91"/>
        <end position="118"/>
    </location>
</feature>
<accession>A0A2A2H319</accession>
<evidence type="ECO:0000313" key="3">
    <source>
        <dbReference type="EMBL" id="PAV03700.1"/>
    </source>
</evidence>
<dbReference type="Gene3D" id="1.10.10.10">
    <property type="entry name" value="Winged helix-like DNA-binding domain superfamily/Winged helix DNA-binding domain"/>
    <property type="match status" value="1"/>
</dbReference>
<protein>
    <submittedName>
        <fullName evidence="3">ATPase</fullName>
    </submittedName>
</protein>
<dbReference type="PANTHER" id="PTHR34301">
    <property type="entry name" value="DNA-BINDING PROTEIN-RELATED"/>
    <property type="match status" value="1"/>
</dbReference>
<keyword evidence="4" id="KW-1185">Reference proteome</keyword>
<comment type="caution">
    <text evidence="3">The sequence shown here is derived from an EMBL/GenBank/DDBJ whole genome shotgun (WGS) entry which is preliminary data.</text>
</comment>
<reference evidence="3 4" key="1">
    <citation type="journal article" date="2017" name="BMC Genomics">
        <title>Genomic analysis of methanogenic archaea reveals a shift towards energy conservation.</title>
        <authorList>
            <person name="Gilmore S.P."/>
            <person name="Henske J.K."/>
            <person name="Sexton J.A."/>
            <person name="Solomon K.V."/>
            <person name="Seppala S."/>
            <person name="Yoo J.I."/>
            <person name="Huyett L.M."/>
            <person name="Pressman A."/>
            <person name="Cogan J.Z."/>
            <person name="Kivenson V."/>
            <person name="Peng X."/>
            <person name="Tan Y."/>
            <person name="Valentine D.L."/>
            <person name="O'Malley M.A."/>
        </authorList>
    </citation>
    <scope>NUCLEOTIDE SEQUENCE [LARGE SCALE GENOMIC DNA]</scope>
    <source>
        <strain evidence="3 4">M.o.H.</strain>
    </source>
</reference>
<dbReference type="InterPro" id="IPR027417">
    <property type="entry name" value="P-loop_NTPase"/>
</dbReference>
<dbReference type="OrthoDB" id="132045at2157"/>
<dbReference type="PANTHER" id="PTHR34301:SF8">
    <property type="entry name" value="ATPASE DOMAIN-CONTAINING PROTEIN"/>
    <property type="match status" value="1"/>
</dbReference>
<dbReference type="Gene3D" id="3.40.50.300">
    <property type="entry name" value="P-loop containing nucleotide triphosphate hydrolases"/>
    <property type="match status" value="1"/>
</dbReference>
<dbReference type="EMBL" id="LMVM01000037">
    <property type="protein sequence ID" value="PAV03700.1"/>
    <property type="molecule type" value="Genomic_DNA"/>
</dbReference>
<proteinExistence type="predicted"/>
<dbReference type="InterPro" id="IPR011579">
    <property type="entry name" value="ATPase_dom"/>
</dbReference>
<evidence type="ECO:0000259" key="2">
    <source>
        <dbReference type="Pfam" id="PF01637"/>
    </source>
</evidence>
<dbReference type="Pfam" id="PF01637">
    <property type="entry name" value="ATPase_2"/>
    <property type="match status" value="1"/>
</dbReference>
<gene>
    <name evidence="3" type="ORF">ASJ80_01670</name>
</gene>
<dbReference type="SUPFAM" id="SSF46785">
    <property type="entry name" value="Winged helix' DNA-binding domain"/>
    <property type="match status" value="1"/>
</dbReference>
<evidence type="ECO:0000256" key="1">
    <source>
        <dbReference type="SAM" id="Coils"/>
    </source>
</evidence>
<feature type="domain" description="ATPase" evidence="2">
    <location>
        <begin position="16"/>
        <end position="298"/>
    </location>
</feature>
<dbReference type="SUPFAM" id="SSF52540">
    <property type="entry name" value="P-loop containing nucleoside triphosphate hydrolases"/>
    <property type="match status" value="1"/>
</dbReference>
<keyword evidence="1" id="KW-0175">Coiled coil</keyword>
<dbReference type="GO" id="GO:0005524">
    <property type="term" value="F:ATP binding"/>
    <property type="evidence" value="ECO:0007669"/>
    <property type="project" value="InterPro"/>
</dbReference>
<dbReference type="AlphaFoldDB" id="A0A2A2H319"/>
<organism evidence="3 4">
    <name type="scientific">Methanobacterium bryantii</name>
    <dbReference type="NCBI Taxonomy" id="2161"/>
    <lineage>
        <taxon>Archaea</taxon>
        <taxon>Methanobacteriati</taxon>
        <taxon>Methanobacteriota</taxon>
        <taxon>Methanomada group</taxon>
        <taxon>Methanobacteria</taxon>
        <taxon>Methanobacteriales</taxon>
        <taxon>Methanobacteriaceae</taxon>
        <taxon>Methanobacterium</taxon>
    </lineage>
</organism>
<name>A0A2A2H319_METBR</name>
<sequence>MPILPLGIPTDLDKYFYNREKDIITIKSFLNTLNYGVANQMLVTGYRGVGKSFLLKKLLAELPDNILTAYIDMSKIFGIQKGKITEELIMNSLLEAMNESLREDMDDLTKSYDIVKDLIRKLQPSNTKRLGPQNSTNFGRQKKFDFKEAGTAMGIAIPDIKDNYEKLSKFVMEFPQRVVELSNGEISGFVIVIDEFQLIGELDSPEAFFWLFRSYTQEQDNVSYIFTGSTSASSDIVDKINGIKGAFGGRMTQYTVDPFTREESEGYLKEKVSELKFTESGLERFYKCTRGYPAYINSFCNTMSGDVEYDDELVIQTFYEKIEQVAIMWTAVWATLSGKEKDIITTLVENGPLSWSDLLAGVDFSNKTLAKYVNIIKNKGILSHSGKKYMIEDHMLLAWLGYKKERDGFYPP</sequence>
<dbReference type="InterPro" id="IPR036390">
    <property type="entry name" value="WH_DNA-bd_sf"/>
</dbReference>
<evidence type="ECO:0000313" key="4">
    <source>
        <dbReference type="Proteomes" id="UP000217784"/>
    </source>
</evidence>
<dbReference type="RefSeq" id="WP_069583167.1">
    <property type="nucleotide sequence ID" value="NZ_LMVM01000037.1"/>
</dbReference>